<dbReference type="RefSeq" id="WP_071076993.1">
    <property type="nucleotide sequence ID" value="NZ_LFKP01000005.1"/>
</dbReference>
<dbReference type="PANTHER" id="PTHR33490:SF3">
    <property type="entry name" value="CONSERVED INTEGRAL MEMBRANE PROTEIN"/>
    <property type="match status" value="1"/>
</dbReference>
<dbReference type="EMBL" id="LFKP01000005">
    <property type="protein sequence ID" value="OHV97837.1"/>
    <property type="molecule type" value="Genomic_DNA"/>
</dbReference>
<sequence length="203" mass="21878">MVTDFPPDFSIYLASSTYIDSEHPAVRARAAALAAGAVGDAAIAARCFAFVRDEIAHSWDYQRNPVTCRASDVLQHGTGYCYAKSHLLAALLRANGIPAGLCYQRLAVGEVGPPFCLHGLNAVYLQEFGWYRIDARGNKPGVAAAFTPPQEQLAFAVLAPEERDLPEIWPAPLAQVVASLTGYATVQDVAAHLPDVEMLPVRK</sequence>
<evidence type="ECO:0000313" key="2">
    <source>
        <dbReference type="EMBL" id="OHV97837.1"/>
    </source>
</evidence>
<evidence type="ECO:0000313" key="3">
    <source>
        <dbReference type="Proteomes" id="UP000179840"/>
    </source>
</evidence>
<dbReference type="PANTHER" id="PTHR33490">
    <property type="entry name" value="BLR5614 PROTEIN-RELATED"/>
    <property type="match status" value="1"/>
</dbReference>
<gene>
    <name evidence="2" type="ORF">AKG95_09230</name>
</gene>
<protein>
    <submittedName>
        <fullName evidence="2">Cro/Cl family transcriptional regulator</fullName>
    </submittedName>
</protein>
<organism evidence="2 3">
    <name type="scientific">Janthinobacterium lividum</name>
    <dbReference type="NCBI Taxonomy" id="29581"/>
    <lineage>
        <taxon>Bacteria</taxon>
        <taxon>Pseudomonadati</taxon>
        <taxon>Pseudomonadota</taxon>
        <taxon>Betaproteobacteria</taxon>
        <taxon>Burkholderiales</taxon>
        <taxon>Oxalobacteraceae</taxon>
        <taxon>Janthinobacterium</taxon>
    </lineage>
</organism>
<dbReference type="Pfam" id="PF01841">
    <property type="entry name" value="Transglut_core"/>
    <property type="match status" value="1"/>
</dbReference>
<name>A0A1S1UBL5_9BURK</name>
<proteinExistence type="predicted"/>
<dbReference type="AlphaFoldDB" id="A0A1S1UBL5"/>
<dbReference type="SMART" id="SM00460">
    <property type="entry name" value="TGc"/>
    <property type="match status" value="1"/>
</dbReference>
<dbReference type="SUPFAM" id="SSF54001">
    <property type="entry name" value="Cysteine proteinases"/>
    <property type="match status" value="1"/>
</dbReference>
<dbReference type="InterPro" id="IPR002931">
    <property type="entry name" value="Transglutaminase-like"/>
</dbReference>
<accession>A0A1S1UBL5</accession>
<evidence type="ECO:0000259" key="1">
    <source>
        <dbReference type="SMART" id="SM00460"/>
    </source>
</evidence>
<dbReference type="InterPro" id="IPR038765">
    <property type="entry name" value="Papain-like_cys_pep_sf"/>
</dbReference>
<dbReference type="Proteomes" id="UP000179840">
    <property type="component" value="Unassembled WGS sequence"/>
</dbReference>
<feature type="domain" description="Transglutaminase-like" evidence="1">
    <location>
        <begin position="73"/>
        <end position="137"/>
    </location>
</feature>
<dbReference type="Gene3D" id="3.10.620.30">
    <property type="match status" value="1"/>
</dbReference>
<comment type="caution">
    <text evidence="2">The sequence shown here is derived from an EMBL/GenBank/DDBJ whole genome shotgun (WGS) entry which is preliminary data.</text>
</comment>
<reference evidence="2 3" key="1">
    <citation type="submission" date="2015-06" db="EMBL/GenBank/DDBJ databases">
        <title>Draft genome sequencing of a biphenyl-degrading bacterium, Janthinobacterium lividum MEG1.</title>
        <authorList>
            <person name="Shimodaira J."/>
            <person name="Hatta T."/>
        </authorList>
    </citation>
    <scope>NUCLEOTIDE SEQUENCE [LARGE SCALE GENOMIC DNA]</scope>
    <source>
        <strain evidence="2 3">MEG1</strain>
    </source>
</reference>